<evidence type="ECO:0000313" key="3">
    <source>
        <dbReference type="Proteomes" id="UP000256794"/>
    </source>
</evidence>
<evidence type="ECO:0000259" key="1">
    <source>
        <dbReference type="Pfam" id="PF00857"/>
    </source>
</evidence>
<dbReference type="InterPro" id="IPR036380">
    <property type="entry name" value="Isochorismatase-like_sf"/>
</dbReference>
<dbReference type="SUPFAM" id="SSF52499">
    <property type="entry name" value="Isochorismatase-like hydrolases"/>
    <property type="match status" value="1"/>
</dbReference>
<gene>
    <name evidence="2" type="ORF">ATH84_103626</name>
</gene>
<dbReference type="PANTHER" id="PTHR14119:SF3">
    <property type="entry name" value="ISOCHORISMATASE DOMAIN-CONTAINING PROTEIN 2"/>
    <property type="match status" value="1"/>
</dbReference>
<sequence length="177" mass="19154">MSLIDSARSLLLLIDFQARLMPAIHEAEAALRNAGRLLEAAGMLDVPSLLTEQNPKGLGPTVGQLPVGDAPVVAKQSFGACGKEGFADRIPANAQVIVAGWEAHVCVLQTVLGLLETGHQVHVVRDAIGSRQPESKETAIRRMERHGAEIVTTEMVLFEWLRTAAHPRFREVAALIR</sequence>
<evidence type="ECO:0000313" key="2">
    <source>
        <dbReference type="EMBL" id="REG35265.1"/>
    </source>
</evidence>
<dbReference type="Gene3D" id="3.40.50.850">
    <property type="entry name" value="Isochorismatase-like"/>
    <property type="match status" value="1"/>
</dbReference>
<keyword evidence="3" id="KW-1185">Reference proteome</keyword>
<accession>A0AAQ0HEH6</accession>
<feature type="domain" description="Isochorismatase-like" evidence="1">
    <location>
        <begin position="9"/>
        <end position="154"/>
    </location>
</feature>
<protein>
    <submittedName>
        <fullName evidence="2">Nicotinamidase-related amidase</fullName>
    </submittedName>
</protein>
<proteinExistence type="predicted"/>
<dbReference type="Proteomes" id="UP000256794">
    <property type="component" value="Unassembled WGS sequence"/>
</dbReference>
<comment type="caution">
    <text evidence="2">The sequence shown here is derived from an EMBL/GenBank/DDBJ whole genome shotgun (WGS) entry which is preliminary data.</text>
</comment>
<dbReference type="InterPro" id="IPR000868">
    <property type="entry name" value="Isochorismatase-like_dom"/>
</dbReference>
<dbReference type="AlphaFoldDB" id="A0AAQ0HEH6"/>
<dbReference type="InterPro" id="IPR050993">
    <property type="entry name" value="Isochorismatase_domain"/>
</dbReference>
<dbReference type="EMBL" id="QUMX01000036">
    <property type="protein sequence ID" value="REG35265.1"/>
    <property type="molecule type" value="Genomic_DNA"/>
</dbReference>
<organism evidence="2 3">
    <name type="scientific">Paracoccus versutus</name>
    <name type="common">Thiobacillus versutus</name>
    <dbReference type="NCBI Taxonomy" id="34007"/>
    <lineage>
        <taxon>Bacteria</taxon>
        <taxon>Pseudomonadati</taxon>
        <taxon>Pseudomonadota</taxon>
        <taxon>Alphaproteobacteria</taxon>
        <taxon>Rhodobacterales</taxon>
        <taxon>Paracoccaceae</taxon>
        <taxon>Paracoccus</taxon>
    </lineage>
</organism>
<name>A0AAQ0HEH6_PARVE</name>
<dbReference type="Pfam" id="PF00857">
    <property type="entry name" value="Isochorismatase"/>
    <property type="match status" value="1"/>
</dbReference>
<reference evidence="2 3" key="1">
    <citation type="submission" date="2018-08" db="EMBL/GenBank/DDBJ databases">
        <title>Genomic Encyclopedia of Archaeal and Bacterial Type Strains, Phase II (KMG-II): from individual species to whole genera.</title>
        <authorList>
            <person name="Goeker M."/>
        </authorList>
    </citation>
    <scope>NUCLEOTIDE SEQUENCE [LARGE SCALE GENOMIC DNA]</scope>
    <source>
        <strain evidence="2 3">DSM 582</strain>
    </source>
</reference>
<dbReference type="RefSeq" id="WP_036757518.1">
    <property type="nucleotide sequence ID" value="NZ_CP035284.1"/>
</dbReference>
<dbReference type="PANTHER" id="PTHR14119">
    <property type="entry name" value="HYDROLASE"/>
    <property type="match status" value="1"/>
</dbReference>